<dbReference type="CDD" id="cd00164">
    <property type="entry name" value="S1_like"/>
    <property type="match status" value="1"/>
</dbReference>
<sequence>MTYHIGQKVTGYVTGIQLYGAFVALDDHTQGLIHISECKSGIVRDLKDELRIGKKVEVVVLDIEQYTQKISLSLRQENMVTNQTRMKSVNLHKRFWTNSHLHYGFTPIKDNQSKWVEEALERISK</sequence>
<dbReference type="OMA" id="HISECKT"/>
<dbReference type="NCBIfam" id="NF040579">
    <property type="entry name" value="S1_dom_CvfD"/>
    <property type="match status" value="1"/>
</dbReference>
<protein>
    <submittedName>
        <fullName evidence="2">S1 RNA-binding domain-containing protein</fullName>
    </submittedName>
</protein>
<dbReference type="GeneID" id="61187467"/>
<dbReference type="Pfam" id="PF00575">
    <property type="entry name" value="S1"/>
    <property type="match status" value="1"/>
</dbReference>
<gene>
    <name evidence="2" type="ORF">FGL89_06865</name>
</gene>
<dbReference type="RefSeq" id="WP_014974706.1">
    <property type="nucleotide sequence ID" value="NZ_BPKR01000010.1"/>
</dbReference>
<feature type="domain" description="S1 motif" evidence="1">
    <location>
        <begin position="6"/>
        <end position="75"/>
    </location>
</feature>
<dbReference type="Gene3D" id="2.40.50.140">
    <property type="entry name" value="Nucleic acid-binding proteins"/>
    <property type="match status" value="1"/>
</dbReference>
<reference evidence="2 3" key="1">
    <citation type="submission" date="2019-06" db="EMBL/GenBank/DDBJ databases">
        <title>Genome analyses of bacteria isolated from kimchi.</title>
        <authorList>
            <person name="Lee S."/>
            <person name="Ahn S."/>
            <person name="Roh S."/>
        </authorList>
    </citation>
    <scope>NUCLEOTIDE SEQUENCE [LARGE SCALE GENOMIC DNA]</scope>
    <source>
        <strain evidence="2 3">CBA3620</strain>
    </source>
</reference>
<dbReference type="PANTHER" id="PTHR10724:SF10">
    <property type="entry name" value="S1 RNA-BINDING DOMAIN-CONTAINING PROTEIN 1"/>
    <property type="match status" value="1"/>
</dbReference>
<proteinExistence type="predicted"/>
<dbReference type="GO" id="GO:0003729">
    <property type="term" value="F:mRNA binding"/>
    <property type="evidence" value="ECO:0007669"/>
    <property type="project" value="TreeGrafter"/>
</dbReference>
<evidence type="ECO:0000313" key="3">
    <source>
        <dbReference type="Proteomes" id="UP000321332"/>
    </source>
</evidence>
<dbReference type="InterPro" id="IPR035104">
    <property type="entry name" value="Ribosomal_protein_S1-like"/>
</dbReference>
<organism evidence="2 3">
    <name type="scientific">Leuconostoc carnosum</name>
    <dbReference type="NCBI Taxonomy" id="1252"/>
    <lineage>
        <taxon>Bacteria</taxon>
        <taxon>Bacillati</taxon>
        <taxon>Bacillota</taxon>
        <taxon>Bacilli</taxon>
        <taxon>Lactobacillales</taxon>
        <taxon>Lactobacillaceae</taxon>
        <taxon>Leuconostoc</taxon>
    </lineage>
</organism>
<dbReference type="SMART" id="SM00316">
    <property type="entry name" value="S1"/>
    <property type="match status" value="1"/>
</dbReference>
<dbReference type="Proteomes" id="UP000321332">
    <property type="component" value="Chromosome"/>
</dbReference>
<dbReference type="PRINTS" id="PR00681">
    <property type="entry name" value="RIBOSOMALS1"/>
</dbReference>
<dbReference type="InterPro" id="IPR003029">
    <property type="entry name" value="S1_domain"/>
</dbReference>
<evidence type="ECO:0000313" key="2">
    <source>
        <dbReference type="EMBL" id="QEA33862.1"/>
    </source>
</evidence>
<dbReference type="GO" id="GO:0006412">
    <property type="term" value="P:translation"/>
    <property type="evidence" value="ECO:0007669"/>
    <property type="project" value="TreeGrafter"/>
</dbReference>
<dbReference type="PROSITE" id="PS50126">
    <property type="entry name" value="S1"/>
    <property type="match status" value="1"/>
</dbReference>
<dbReference type="InterPro" id="IPR050437">
    <property type="entry name" value="Ribos_protein_bS1-like"/>
</dbReference>
<name>A0AAE6IKI1_LEUCA</name>
<dbReference type="SUPFAM" id="SSF50249">
    <property type="entry name" value="Nucleic acid-binding proteins"/>
    <property type="match status" value="1"/>
</dbReference>
<evidence type="ECO:0000259" key="1">
    <source>
        <dbReference type="PROSITE" id="PS50126"/>
    </source>
</evidence>
<dbReference type="InterPro" id="IPR012340">
    <property type="entry name" value="NA-bd_OB-fold"/>
</dbReference>
<dbReference type="EMBL" id="CP042374">
    <property type="protein sequence ID" value="QEA33862.1"/>
    <property type="molecule type" value="Genomic_DNA"/>
</dbReference>
<dbReference type="AlphaFoldDB" id="A0AAE6IKI1"/>
<dbReference type="PANTHER" id="PTHR10724">
    <property type="entry name" value="30S RIBOSOMAL PROTEIN S1"/>
    <property type="match status" value="1"/>
</dbReference>
<accession>A0AAE6IKI1</accession>
<dbReference type="GO" id="GO:0003735">
    <property type="term" value="F:structural constituent of ribosome"/>
    <property type="evidence" value="ECO:0007669"/>
    <property type="project" value="TreeGrafter"/>
</dbReference>